<keyword evidence="3" id="KW-1185">Reference proteome</keyword>
<organism evidence="2 3">
    <name type="scientific">Dendrothele bispora (strain CBS 962.96)</name>
    <dbReference type="NCBI Taxonomy" id="1314807"/>
    <lineage>
        <taxon>Eukaryota</taxon>
        <taxon>Fungi</taxon>
        <taxon>Dikarya</taxon>
        <taxon>Basidiomycota</taxon>
        <taxon>Agaricomycotina</taxon>
        <taxon>Agaricomycetes</taxon>
        <taxon>Agaricomycetidae</taxon>
        <taxon>Agaricales</taxon>
        <taxon>Agaricales incertae sedis</taxon>
        <taxon>Dendrothele</taxon>
    </lineage>
</organism>
<dbReference type="Proteomes" id="UP000297245">
    <property type="component" value="Unassembled WGS sequence"/>
</dbReference>
<proteinExistence type="predicted"/>
<sequence>MSHRLASFKGPSTPTSSPAQQRQPTSAPPSPSRQTESTYHRKTRTLLQELRSLTETWDDLVLIDGLKAAKSLVDTRTDLDNALSITPNRLPRSRVVGPKLEIMDTRTAELDTVITKLERQFRKMSTVIENLEALVIDAHKNKGSAWVQQEALWVTWSLEKFATSISELLVPYHRSLENHKALVDILRFHSVSFEDSRDAVASWAQQPWLEDSGWDAKWEDICAAEVDRWSTSR</sequence>
<dbReference type="EMBL" id="ML179036">
    <property type="protein sequence ID" value="THV07881.1"/>
    <property type="molecule type" value="Genomic_DNA"/>
</dbReference>
<reference evidence="2 3" key="1">
    <citation type="journal article" date="2019" name="Nat. Ecol. Evol.">
        <title>Megaphylogeny resolves global patterns of mushroom evolution.</title>
        <authorList>
            <person name="Varga T."/>
            <person name="Krizsan K."/>
            <person name="Foldi C."/>
            <person name="Dima B."/>
            <person name="Sanchez-Garcia M."/>
            <person name="Sanchez-Ramirez S."/>
            <person name="Szollosi G.J."/>
            <person name="Szarkandi J.G."/>
            <person name="Papp V."/>
            <person name="Albert L."/>
            <person name="Andreopoulos W."/>
            <person name="Angelini C."/>
            <person name="Antonin V."/>
            <person name="Barry K.W."/>
            <person name="Bougher N.L."/>
            <person name="Buchanan P."/>
            <person name="Buyck B."/>
            <person name="Bense V."/>
            <person name="Catcheside P."/>
            <person name="Chovatia M."/>
            <person name="Cooper J."/>
            <person name="Damon W."/>
            <person name="Desjardin D."/>
            <person name="Finy P."/>
            <person name="Geml J."/>
            <person name="Haridas S."/>
            <person name="Hughes K."/>
            <person name="Justo A."/>
            <person name="Karasinski D."/>
            <person name="Kautmanova I."/>
            <person name="Kiss B."/>
            <person name="Kocsube S."/>
            <person name="Kotiranta H."/>
            <person name="LaButti K.M."/>
            <person name="Lechner B.E."/>
            <person name="Liimatainen K."/>
            <person name="Lipzen A."/>
            <person name="Lukacs Z."/>
            <person name="Mihaltcheva S."/>
            <person name="Morgado L.N."/>
            <person name="Niskanen T."/>
            <person name="Noordeloos M.E."/>
            <person name="Ohm R.A."/>
            <person name="Ortiz-Santana B."/>
            <person name="Ovrebo C."/>
            <person name="Racz N."/>
            <person name="Riley R."/>
            <person name="Savchenko A."/>
            <person name="Shiryaev A."/>
            <person name="Soop K."/>
            <person name="Spirin V."/>
            <person name="Szebenyi C."/>
            <person name="Tomsovsky M."/>
            <person name="Tulloss R.E."/>
            <person name="Uehling J."/>
            <person name="Grigoriev I.V."/>
            <person name="Vagvolgyi C."/>
            <person name="Papp T."/>
            <person name="Martin F.M."/>
            <person name="Miettinen O."/>
            <person name="Hibbett D.S."/>
            <person name="Nagy L.G."/>
        </authorList>
    </citation>
    <scope>NUCLEOTIDE SEQUENCE [LARGE SCALE GENOMIC DNA]</scope>
    <source>
        <strain evidence="2 3">CBS 962.96</strain>
    </source>
</reference>
<feature type="compositionally biased region" description="Polar residues" evidence="1">
    <location>
        <begin position="10"/>
        <end position="25"/>
    </location>
</feature>
<evidence type="ECO:0000256" key="1">
    <source>
        <dbReference type="SAM" id="MobiDB-lite"/>
    </source>
</evidence>
<dbReference type="OrthoDB" id="17066at2759"/>
<gene>
    <name evidence="2" type="ORF">K435DRAFT_772236</name>
</gene>
<accession>A0A4S8MXN9</accession>
<protein>
    <submittedName>
        <fullName evidence="2">Uncharacterized protein</fullName>
    </submittedName>
</protein>
<evidence type="ECO:0000313" key="3">
    <source>
        <dbReference type="Proteomes" id="UP000297245"/>
    </source>
</evidence>
<evidence type="ECO:0000313" key="2">
    <source>
        <dbReference type="EMBL" id="THV07881.1"/>
    </source>
</evidence>
<name>A0A4S8MXN9_DENBC</name>
<feature type="region of interest" description="Disordered" evidence="1">
    <location>
        <begin position="1"/>
        <end position="42"/>
    </location>
</feature>
<dbReference type="AlphaFoldDB" id="A0A4S8MXN9"/>